<dbReference type="EMBL" id="FPLD01000014">
    <property type="protein sequence ID" value="SGY84833.1"/>
    <property type="molecule type" value="Genomic_DNA"/>
</dbReference>
<dbReference type="Proteomes" id="UP000183794">
    <property type="component" value="Unassembled WGS sequence"/>
</dbReference>
<evidence type="ECO:0000256" key="1">
    <source>
        <dbReference type="ARBA" id="ARBA00004651"/>
    </source>
</evidence>
<dbReference type="InterPro" id="IPR003660">
    <property type="entry name" value="HAMP_dom"/>
</dbReference>
<feature type="transmembrane region" description="Helical" evidence="10">
    <location>
        <begin position="12"/>
        <end position="31"/>
    </location>
</feature>
<dbReference type="Gene3D" id="1.10.287.950">
    <property type="entry name" value="Methyl-accepting chemotaxis protein"/>
    <property type="match status" value="1"/>
</dbReference>
<accession>A0A090I9X8</accession>
<gene>
    <name evidence="13" type="ORF">MT2528_0459</name>
    <name evidence="14" type="ORF">NVI5450_0443</name>
</gene>
<keyword evidence="2" id="KW-1003">Cell membrane</keyword>
<dbReference type="RefSeq" id="WP_045109170.1">
    <property type="nucleotide sequence ID" value="NZ_CAWQZC010000056.1"/>
</dbReference>
<dbReference type="FunFam" id="1.10.287.950:FF:000001">
    <property type="entry name" value="Methyl-accepting chemotaxis sensory transducer"/>
    <property type="match status" value="1"/>
</dbReference>
<dbReference type="OrthoDB" id="2489132at2"/>
<dbReference type="PROSITE" id="PS50111">
    <property type="entry name" value="CHEMOTAXIS_TRANSDUC_2"/>
    <property type="match status" value="1"/>
</dbReference>
<evidence type="ECO:0000313" key="15">
    <source>
        <dbReference type="Proteomes" id="UP000182660"/>
    </source>
</evidence>
<dbReference type="InterPro" id="IPR004090">
    <property type="entry name" value="Chemotax_Me-accpt_rcpt"/>
</dbReference>
<reference evidence="14 16" key="2">
    <citation type="submission" date="2016-11" db="EMBL/GenBank/DDBJ databases">
        <authorList>
            <person name="Jaros S."/>
            <person name="Januszkiewicz K."/>
            <person name="Wedrychowicz H."/>
        </authorList>
    </citation>
    <scope>NUCLEOTIDE SEQUENCE [LARGE SCALE GENOMIC DNA]</scope>
    <source>
        <strain evidence="14">NVI 5450</strain>
    </source>
</reference>
<dbReference type="Pfam" id="PF02743">
    <property type="entry name" value="dCache_1"/>
    <property type="match status" value="1"/>
</dbReference>
<dbReference type="InterPro" id="IPR033479">
    <property type="entry name" value="dCache_1"/>
</dbReference>
<comment type="subcellular location">
    <subcellularLocation>
        <location evidence="1">Cell membrane</location>
        <topology evidence="1">Multi-pass membrane protein</topology>
    </subcellularLocation>
</comment>
<dbReference type="InterPro" id="IPR004089">
    <property type="entry name" value="MCPsignal_dom"/>
</dbReference>
<dbReference type="PATRIC" id="fig|80854.5.peg.770"/>
<keyword evidence="15" id="KW-1185">Reference proteome</keyword>
<dbReference type="SMART" id="SM00283">
    <property type="entry name" value="MA"/>
    <property type="match status" value="1"/>
</dbReference>
<evidence type="ECO:0000259" key="11">
    <source>
        <dbReference type="PROSITE" id="PS50111"/>
    </source>
</evidence>
<evidence type="ECO:0000259" key="12">
    <source>
        <dbReference type="PROSITE" id="PS50885"/>
    </source>
</evidence>
<dbReference type="SUPFAM" id="SSF58104">
    <property type="entry name" value="Methyl-accepting chemotaxis protein (MCP) signaling domain"/>
    <property type="match status" value="1"/>
</dbReference>
<dbReference type="PRINTS" id="PR00260">
    <property type="entry name" value="CHEMTRNSDUCR"/>
</dbReference>
<evidence type="ECO:0000256" key="9">
    <source>
        <dbReference type="PROSITE-ProRule" id="PRU00284"/>
    </source>
</evidence>
<feature type="transmembrane region" description="Helical" evidence="10">
    <location>
        <begin position="304"/>
        <end position="328"/>
    </location>
</feature>
<dbReference type="KEGG" id="mvs:MVIS_0736"/>
<dbReference type="Pfam" id="PF00015">
    <property type="entry name" value="MCPsignal"/>
    <property type="match status" value="1"/>
</dbReference>
<comment type="similarity">
    <text evidence="8">Belongs to the methyl-accepting chemotaxis (MCP) protein family.</text>
</comment>
<dbReference type="CDD" id="cd06225">
    <property type="entry name" value="HAMP"/>
    <property type="match status" value="1"/>
</dbReference>
<evidence type="ECO:0000256" key="5">
    <source>
        <dbReference type="ARBA" id="ARBA00022989"/>
    </source>
</evidence>
<evidence type="ECO:0000256" key="3">
    <source>
        <dbReference type="ARBA" id="ARBA00022500"/>
    </source>
</evidence>
<dbReference type="SMART" id="SM00304">
    <property type="entry name" value="HAMP"/>
    <property type="match status" value="1"/>
</dbReference>
<dbReference type="AlphaFoldDB" id="A0A090I9X8"/>
<evidence type="ECO:0000256" key="7">
    <source>
        <dbReference type="ARBA" id="ARBA00023224"/>
    </source>
</evidence>
<dbReference type="STRING" id="80854.MVIS_0736"/>
<dbReference type="PROSITE" id="PS50885">
    <property type="entry name" value="HAMP"/>
    <property type="match status" value="1"/>
</dbReference>
<dbReference type="Gene3D" id="3.30.450.20">
    <property type="entry name" value="PAS domain"/>
    <property type="match status" value="1"/>
</dbReference>
<reference evidence="13 15" key="1">
    <citation type="submission" date="2016-11" db="EMBL/GenBank/DDBJ databases">
        <authorList>
            <person name="Klemetsen T."/>
        </authorList>
    </citation>
    <scope>NUCLEOTIDE SEQUENCE [LARGE SCALE GENOMIC DNA]</scope>
    <source>
        <strain evidence="13">MT 2528</strain>
    </source>
</reference>
<sequence length="660" mass="72004">MNSIKNMYSSYFIAFMLAIMVLTTIGIKTFVSPQLLESSEDIIHKSLQTVSENVFSKLNKVEAQQKNITQVVPELSSEQIDKLLPALVDQYGDSSVFGGGIWPLPDQRQEGMRKFSSFVHRDSNNQLISNDYWNTAAAPNYFEQSWHRAGQNAPRGTCAWAPAYKDSASTEARTNCSMGIYKDGRLYGAATIDVTLGFFNQLAKDLEREFGGYILVVEQDGKILNNTAATSGDLLLKTTTSLASRSTFINAVNNNLNNQNNKQYISYDAENGEEYALYFEPLEGTPWSIALAVPVASLHENESVILSLIAAIQLPLMLAIICFCYITFKRLSQRLIVLRENIDLLSQGNADLTTRVQIKANDEVGDIGNSVNNFINYLHTLMLSVNDSSVKISGSLAQVEEQTQITNNIVISHAKETEQAVTAMEEMSTTATIVATNAADAAAATQQMHDAVSQSKITVIRASSNVQTLLDDVEDTVVNIESMAQHTQQISAVLTVIGDIAEQTNLLALNAAIEAARAGEQGRGFAVVADEVRALAARTQNSTSEINTMLAKLNSGVNAVVNAMDKTKERCVTTATDTQEVNQDLESMEIAISTISELTIQIASAAEEQSTVSNEVTRNMSEIQHIVSELSSNSEHTAITTTELGVMNTELKDVVGKFNL</sequence>
<dbReference type="Pfam" id="PF00672">
    <property type="entry name" value="HAMP"/>
    <property type="match status" value="1"/>
</dbReference>
<evidence type="ECO:0000256" key="8">
    <source>
        <dbReference type="ARBA" id="ARBA00029447"/>
    </source>
</evidence>
<evidence type="ECO:0000256" key="2">
    <source>
        <dbReference type="ARBA" id="ARBA00022475"/>
    </source>
</evidence>
<dbReference type="GO" id="GO:0006935">
    <property type="term" value="P:chemotaxis"/>
    <property type="evidence" value="ECO:0007669"/>
    <property type="project" value="UniProtKB-KW"/>
</dbReference>
<name>A0A090I9X8_9GAMM</name>
<keyword evidence="7 9" id="KW-0807">Transducer</keyword>
<feature type="domain" description="HAMP" evidence="12">
    <location>
        <begin position="329"/>
        <end position="383"/>
    </location>
</feature>
<dbReference type="Proteomes" id="UP000182660">
    <property type="component" value="Unassembled WGS sequence"/>
</dbReference>
<dbReference type="PANTHER" id="PTHR32089:SF55">
    <property type="entry name" value="METHYL ACCEPTING SENSORY TRANSDUCER WITH CACHE_2 SMALL MOLECULE BINDING DOMAIN"/>
    <property type="match status" value="1"/>
</dbReference>
<dbReference type="HOGENOM" id="CLU_000445_107_12_6"/>
<keyword evidence="4 10" id="KW-0812">Transmembrane</keyword>
<evidence type="ECO:0000256" key="6">
    <source>
        <dbReference type="ARBA" id="ARBA00023136"/>
    </source>
</evidence>
<evidence type="ECO:0000313" key="13">
    <source>
        <dbReference type="EMBL" id="SGY83564.1"/>
    </source>
</evidence>
<proteinExistence type="inferred from homology"/>
<dbReference type="GO" id="GO:0007165">
    <property type="term" value="P:signal transduction"/>
    <property type="evidence" value="ECO:0007669"/>
    <property type="project" value="UniProtKB-KW"/>
</dbReference>
<keyword evidence="5 10" id="KW-1133">Transmembrane helix</keyword>
<organism evidence="14 16">
    <name type="scientific">Moritella viscosa</name>
    <dbReference type="NCBI Taxonomy" id="80854"/>
    <lineage>
        <taxon>Bacteria</taxon>
        <taxon>Pseudomonadati</taxon>
        <taxon>Pseudomonadota</taxon>
        <taxon>Gammaproteobacteria</taxon>
        <taxon>Alteromonadales</taxon>
        <taxon>Moritellaceae</taxon>
        <taxon>Moritella</taxon>
    </lineage>
</organism>
<dbReference type="GeneID" id="61294193"/>
<dbReference type="PANTHER" id="PTHR32089">
    <property type="entry name" value="METHYL-ACCEPTING CHEMOTAXIS PROTEIN MCPB"/>
    <property type="match status" value="1"/>
</dbReference>
<dbReference type="GO" id="GO:0005886">
    <property type="term" value="C:plasma membrane"/>
    <property type="evidence" value="ECO:0007669"/>
    <property type="project" value="UniProtKB-SubCell"/>
</dbReference>
<keyword evidence="3" id="KW-0145">Chemotaxis</keyword>
<evidence type="ECO:0000256" key="10">
    <source>
        <dbReference type="SAM" id="Phobius"/>
    </source>
</evidence>
<keyword evidence="6 10" id="KW-0472">Membrane</keyword>
<protein>
    <submittedName>
        <fullName evidence="14">Hypothetical methyl-accepting chemotaxis protein</fullName>
    </submittedName>
</protein>
<evidence type="ECO:0000313" key="16">
    <source>
        <dbReference type="Proteomes" id="UP000183794"/>
    </source>
</evidence>
<dbReference type="CDD" id="cd11386">
    <property type="entry name" value="MCP_signal"/>
    <property type="match status" value="1"/>
</dbReference>
<evidence type="ECO:0000256" key="4">
    <source>
        <dbReference type="ARBA" id="ARBA00022692"/>
    </source>
</evidence>
<dbReference type="GO" id="GO:0004888">
    <property type="term" value="F:transmembrane signaling receptor activity"/>
    <property type="evidence" value="ECO:0007669"/>
    <property type="project" value="InterPro"/>
</dbReference>
<feature type="domain" description="Methyl-accepting transducer" evidence="11">
    <location>
        <begin position="388"/>
        <end position="624"/>
    </location>
</feature>
<evidence type="ECO:0000313" key="14">
    <source>
        <dbReference type="EMBL" id="SGY84833.1"/>
    </source>
</evidence>
<dbReference type="EMBL" id="FPLJ01000016">
    <property type="protein sequence ID" value="SGY83564.1"/>
    <property type="molecule type" value="Genomic_DNA"/>
</dbReference>